<comment type="subcellular location">
    <subcellularLocation>
        <location evidence="1 8">Cell membrane</location>
        <topology evidence="1 8">Multi-pass membrane protein</topology>
    </subcellularLocation>
</comment>
<feature type="transmembrane region" description="Helical" evidence="8">
    <location>
        <begin position="304"/>
        <end position="320"/>
    </location>
</feature>
<dbReference type="OrthoDB" id="9761056at2"/>
<evidence type="ECO:0000313" key="10">
    <source>
        <dbReference type="Proteomes" id="UP000008631"/>
    </source>
</evidence>
<dbReference type="RefSeq" id="WP_013564328.1">
    <property type="nucleotide sequence ID" value="NC_014962.1"/>
</dbReference>
<dbReference type="AlphaFoldDB" id="E8QY50"/>
<dbReference type="PANTHER" id="PTHR30003:SF0">
    <property type="entry name" value="GLYCOLATE PERMEASE GLCA-RELATED"/>
    <property type="match status" value="1"/>
</dbReference>
<feature type="transmembrane region" description="Helical" evidence="8">
    <location>
        <begin position="118"/>
        <end position="146"/>
    </location>
</feature>
<evidence type="ECO:0000256" key="8">
    <source>
        <dbReference type="RuleBase" id="RU365092"/>
    </source>
</evidence>
<comment type="similarity">
    <text evidence="2 8">Belongs to the lactate permease family.</text>
</comment>
<feature type="transmembrane region" description="Helical" evidence="8">
    <location>
        <begin position="221"/>
        <end position="240"/>
    </location>
</feature>
<sequence>MWVQTYDPLGWWPGSTLAAALPVAVLLGTLATGRVRAWVAAVSALTLALLVALTIFKMPWQAAWGGVGVGLVFALSRIVWLIVAAVFLYNVVVETGSFAVMRASIAGLSQDRRIQAVLIAYAFGAFIEGIAGFGAPVAISAAFLVGLGFPPLQAAILCLVANTAPVAWGSLGIPIQTLGQVTKLNVESLSATAGRILPPISLIVPFWLVAMMSPWRRLGEVAPAILVLGGTFAVVQGLWANFVGVDLVDLAASSCSLAVGAIFLRFWQPRHVYRFEHDLDSDTHATGFVGGPRGRLHAASVRRAWTPFVILAALVLIWGLEEPKRWMNAVSTVSVPMPGLHLAIAKGPELTGREQVDPERDALEGLVVLPTLGATGTAVFLAAILSGLYLGVAPARLVFLLGRTLWSLRAAAAAILAMLALGHLTRFSGMDAVLGLALTRSGPWIYPILGTFLGWLGVALTGSDTASNILFGNLQVVTADKLGLNPILMASANSTGGVMGKMVDAQSIVVAAAATGIHGKEGPILRAVFPHSLALAGLVALVVWVYAHVAPNAIPLP</sequence>
<evidence type="ECO:0000256" key="2">
    <source>
        <dbReference type="ARBA" id="ARBA00010100"/>
    </source>
</evidence>
<evidence type="ECO:0000256" key="3">
    <source>
        <dbReference type="ARBA" id="ARBA00022448"/>
    </source>
</evidence>
<dbReference type="Proteomes" id="UP000008631">
    <property type="component" value="Chromosome"/>
</dbReference>
<evidence type="ECO:0000256" key="5">
    <source>
        <dbReference type="ARBA" id="ARBA00022692"/>
    </source>
</evidence>
<dbReference type="eggNOG" id="COG1620">
    <property type="taxonomic scope" value="Bacteria"/>
</dbReference>
<protein>
    <recommendedName>
        <fullName evidence="8">L-lactate permease</fullName>
    </recommendedName>
</protein>
<feature type="transmembrane region" description="Helical" evidence="8">
    <location>
        <begin position="404"/>
        <end position="424"/>
    </location>
</feature>
<feature type="transmembrane region" description="Helical" evidence="8">
    <location>
        <begin position="444"/>
        <end position="462"/>
    </location>
</feature>
<evidence type="ECO:0000256" key="4">
    <source>
        <dbReference type="ARBA" id="ARBA00022475"/>
    </source>
</evidence>
<dbReference type="Pfam" id="PF02652">
    <property type="entry name" value="Lactate_perm"/>
    <property type="match status" value="1"/>
</dbReference>
<dbReference type="FunCoup" id="E8QY50">
    <property type="interactions" value="54"/>
</dbReference>
<organism evidence="9 10">
    <name type="scientific">Isosphaera pallida (strain ATCC 43644 / DSM 9630 / IS1B)</name>
    <dbReference type="NCBI Taxonomy" id="575540"/>
    <lineage>
        <taxon>Bacteria</taxon>
        <taxon>Pseudomonadati</taxon>
        <taxon>Planctomycetota</taxon>
        <taxon>Planctomycetia</taxon>
        <taxon>Isosphaerales</taxon>
        <taxon>Isosphaeraceae</taxon>
        <taxon>Isosphaera</taxon>
    </lineage>
</organism>
<keyword evidence="10" id="KW-1185">Reference proteome</keyword>
<evidence type="ECO:0000256" key="1">
    <source>
        <dbReference type="ARBA" id="ARBA00004651"/>
    </source>
</evidence>
<feature type="transmembrane region" description="Helical" evidence="8">
    <location>
        <begin position="196"/>
        <end position="215"/>
    </location>
</feature>
<reference key="1">
    <citation type="submission" date="2010-11" db="EMBL/GenBank/DDBJ databases">
        <title>The complete sequence of chromosome of Isophaera pallida ATCC 43644.</title>
        <authorList>
            <consortium name="US DOE Joint Genome Institute (JGI-PGF)"/>
            <person name="Lucas S."/>
            <person name="Copeland A."/>
            <person name="Lapidus A."/>
            <person name="Bruce D."/>
            <person name="Goodwin L."/>
            <person name="Pitluck S."/>
            <person name="Kyrpides N."/>
            <person name="Mavromatis K."/>
            <person name="Pagani I."/>
            <person name="Ivanova N."/>
            <person name="Saunders E."/>
            <person name="Brettin T."/>
            <person name="Detter J.C."/>
            <person name="Han C."/>
            <person name="Tapia R."/>
            <person name="Land M."/>
            <person name="Hauser L."/>
            <person name="Markowitz V."/>
            <person name="Cheng J.-F."/>
            <person name="Hugenholtz P."/>
            <person name="Woyke T."/>
            <person name="Wu D."/>
            <person name="Eisen J.A."/>
        </authorList>
    </citation>
    <scope>NUCLEOTIDE SEQUENCE</scope>
    <source>
        <strain>ATCC 43644</strain>
    </source>
</reference>
<evidence type="ECO:0000256" key="7">
    <source>
        <dbReference type="ARBA" id="ARBA00023136"/>
    </source>
</evidence>
<dbReference type="PANTHER" id="PTHR30003">
    <property type="entry name" value="L-LACTATE PERMEASE"/>
    <property type="match status" value="1"/>
</dbReference>
<keyword evidence="6 8" id="KW-1133">Transmembrane helix</keyword>
<keyword evidence="4 8" id="KW-1003">Cell membrane</keyword>
<dbReference type="NCBIfam" id="TIGR00795">
    <property type="entry name" value="lctP"/>
    <property type="match status" value="1"/>
</dbReference>
<feature type="transmembrane region" description="Helical" evidence="8">
    <location>
        <begin position="528"/>
        <end position="547"/>
    </location>
</feature>
<dbReference type="EMBL" id="CP002353">
    <property type="protein sequence ID" value="ADV62040.1"/>
    <property type="molecule type" value="Genomic_DNA"/>
</dbReference>
<name>E8QY50_ISOPI</name>
<keyword evidence="7 8" id="KW-0472">Membrane</keyword>
<feature type="transmembrane region" description="Helical" evidence="8">
    <location>
        <begin position="37"/>
        <end position="56"/>
    </location>
</feature>
<feature type="transmembrane region" description="Helical" evidence="8">
    <location>
        <begin position="365"/>
        <end position="392"/>
    </location>
</feature>
<dbReference type="InParanoid" id="E8QY50"/>
<feature type="transmembrane region" description="Helical" evidence="8">
    <location>
        <begin position="62"/>
        <end position="92"/>
    </location>
</feature>
<dbReference type="GO" id="GO:0015129">
    <property type="term" value="F:lactate transmembrane transporter activity"/>
    <property type="evidence" value="ECO:0007669"/>
    <property type="project" value="UniProtKB-UniRule"/>
</dbReference>
<dbReference type="KEGG" id="ipa:Isop_1455"/>
<proteinExistence type="inferred from homology"/>
<dbReference type="STRING" id="575540.Isop_1455"/>
<keyword evidence="5 8" id="KW-0812">Transmembrane</keyword>
<feature type="transmembrane region" description="Helical" evidence="8">
    <location>
        <begin position="247"/>
        <end position="267"/>
    </location>
</feature>
<reference evidence="9 10" key="2">
    <citation type="journal article" date="2011" name="Stand. Genomic Sci.">
        <title>Complete genome sequence of Isosphaera pallida type strain (IS1B).</title>
        <authorList>
            <consortium name="US DOE Joint Genome Institute (JGI-PGF)"/>
            <person name="Goker M."/>
            <person name="Cleland D."/>
            <person name="Saunders E."/>
            <person name="Lapidus A."/>
            <person name="Nolan M."/>
            <person name="Lucas S."/>
            <person name="Hammon N."/>
            <person name="Deshpande S."/>
            <person name="Cheng J.F."/>
            <person name="Tapia R."/>
            <person name="Han C."/>
            <person name="Goodwin L."/>
            <person name="Pitluck S."/>
            <person name="Liolios K."/>
            <person name="Pagani I."/>
            <person name="Ivanova N."/>
            <person name="Mavromatis K."/>
            <person name="Pati A."/>
            <person name="Chen A."/>
            <person name="Palaniappan K."/>
            <person name="Land M."/>
            <person name="Hauser L."/>
            <person name="Chang Y.J."/>
            <person name="Jeffries C.D."/>
            <person name="Detter J.C."/>
            <person name="Beck B."/>
            <person name="Woyke T."/>
            <person name="Bristow J."/>
            <person name="Eisen J.A."/>
            <person name="Markowitz V."/>
            <person name="Hugenholtz P."/>
            <person name="Kyrpides N.C."/>
            <person name="Klenk H.P."/>
        </authorList>
    </citation>
    <scope>NUCLEOTIDE SEQUENCE [LARGE SCALE GENOMIC DNA]</scope>
    <source>
        <strain evidence="10">ATCC 43644 / DSM 9630 / IS1B</strain>
    </source>
</reference>
<evidence type="ECO:0000256" key="6">
    <source>
        <dbReference type="ARBA" id="ARBA00022989"/>
    </source>
</evidence>
<dbReference type="InterPro" id="IPR003804">
    <property type="entry name" value="Lactate_perm"/>
</dbReference>
<feature type="transmembrane region" description="Helical" evidence="8">
    <location>
        <begin position="12"/>
        <end position="30"/>
    </location>
</feature>
<gene>
    <name evidence="9" type="ordered locus">Isop_1455</name>
</gene>
<comment type="function">
    <text evidence="8">Uptake of L-lactate across the membrane. Can also transport D-lactate and glycolate.</text>
</comment>
<evidence type="ECO:0000313" key="9">
    <source>
        <dbReference type="EMBL" id="ADV62040.1"/>
    </source>
</evidence>
<dbReference type="GO" id="GO:0015295">
    <property type="term" value="F:solute:proton symporter activity"/>
    <property type="evidence" value="ECO:0007669"/>
    <property type="project" value="TreeGrafter"/>
</dbReference>
<dbReference type="HOGENOM" id="CLU_021628_0_0_0"/>
<keyword evidence="3 8" id="KW-0813">Transport</keyword>
<dbReference type="GO" id="GO:0005886">
    <property type="term" value="C:plasma membrane"/>
    <property type="evidence" value="ECO:0007669"/>
    <property type="project" value="UniProtKB-SubCell"/>
</dbReference>
<accession>E8QY50</accession>